<organism evidence="1 2">
    <name type="scientific">Candidatus Uhrbacteria bacterium GW2011_GWA2_52_8d</name>
    <dbReference type="NCBI Taxonomy" id="1618979"/>
    <lineage>
        <taxon>Bacteria</taxon>
        <taxon>Candidatus Uhriibacteriota</taxon>
    </lineage>
</organism>
<comment type="caution">
    <text evidence="1">The sequence shown here is derived from an EMBL/GenBank/DDBJ whole genome shotgun (WGS) entry which is preliminary data.</text>
</comment>
<evidence type="ECO:0000313" key="1">
    <source>
        <dbReference type="EMBL" id="KKW32632.1"/>
    </source>
</evidence>
<dbReference type="EMBL" id="LCRH01000021">
    <property type="protein sequence ID" value="KKW32632.1"/>
    <property type="molecule type" value="Genomic_DNA"/>
</dbReference>
<gene>
    <name evidence="1" type="ORF">UY76_C0021G0003</name>
</gene>
<reference evidence="1 2" key="1">
    <citation type="journal article" date="2015" name="Nature">
        <title>rRNA introns, odd ribosomes, and small enigmatic genomes across a large radiation of phyla.</title>
        <authorList>
            <person name="Brown C.T."/>
            <person name="Hug L.A."/>
            <person name="Thomas B.C."/>
            <person name="Sharon I."/>
            <person name="Castelle C.J."/>
            <person name="Singh A."/>
            <person name="Wilkins M.J."/>
            <person name="Williams K.H."/>
            <person name="Banfield J.F."/>
        </authorList>
    </citation>
    <scope>NUCLEOTIDE SEQUENCE [LARGE SCALE GENOMIC DNA]</scope>
</reference>
<name>A0A0G1ZWB2_9BACT</name>
<evidence type="ECO:0000313" key="2">
    <source>
        <dbReference type="Proteomes" id="UP000034054"/>
    </source>
</evidence>
<accession>A0A0G1ZWB2</accession>
<dbReference type="AlphaFoldDB" id="A0A0G1ZWB2"/>
<sequence>MSLLCHGGGGRRQVAGPWLQLVHVAGNGSMGVVLANRPQDRDTAETQDVLDAHHVEVHQADILAPGRPADPDIVLGRKRQVVVVHGHGVHLPVDHVVAIAVPVSQDKADWLAWRSRDQAHGNPVVVGDRGPLGPVAATTLLGARLIESPNPQRVAALFGGVVHRDRDLAGGSGMVRALRVSKGEEGENEEENGHAHSYSVSRSSAVLASSAAQAACWATVQGRPSGQGTIP</sequence>
<dbReference type="Proteomes" id="UP000034054">
    <property type="component" value="Unassembled WGS sequence"/>
</dbReference>
<protein>
    <submittedName>
        <fullName evidence="1">Uncharacterized protein</fullName>
    </submittedName>
</protein>
<proteinExistence type="predicted"/>